<evidence type="ECO:0000259" key="1">
    <source>
        <dbReference type="Pfam" id="PF13453"/>
    </source>
</evidence>
<dbReference type="InterPro" id="IPR027392">
    <property type="entry name" value="TF_Znf"/>
</dbReference>
<proteinExistence type="predicted"/>
<name>A0A1W2A2X8_9BACT</name>
<dbReference type="GO" id="GO:0008270">
    <property type="term" value="F:zinc ion binding"/>
    <property type="evidence" value="ECO:0007669"/>
    <property type="project" value="UniProtKB-KW"/>
</dbReference>
<keyword evidence="2" id="KW-0479">Metal-binding</keyword>
<feature type="domain" description="Transcription factor zinc-finger" evidence="1">
    <location>
        <begin position="45"/>
        <end position="87"/>
    </location>
</feature>
<dbReference type="Pfam" id="PF13453">
    <property type="entry name" value="Zn_ribbon_TFIIB"/>
    <property type="match status" value="2"/>
</dbReference>
<keyword evidence="2" id="KW-0862">Zinc</keyword>
<reference evidence="2 3" key="1">
    <citation type="submission" date="2017-04" db="EMBL/GenBank/DDBJ databases">
        <authorList>
            <person name="Afonso C.L."/>
            <person name="Miller P.J."/>
            <person name="Scott M.A."/>
            <person name="Spackman E."/>
            <person name="Goraichik I."/>
            <person name="Dimitrov K.M."/>
            <person name="Suarez D.L."/>
            <person name="Swayne D.E."/>
        </authorList>
    </citation>
    <scope>NUCLEOTIDE SEQUENCE [LARGE SCALE GENOMIC DNA]</scope>
    <source>
        <strain evidence="2 3">DSM 3385</strain>
    </source>
</reference>
<dbReference type="OrthoDB" id="9814037at2"/>
<keyword evidence="3" id="KW-1185">Reference proteome</keyword>
<dbReference type="STRING" id="1121400.SAMN02746065_10455"/>
<dbReference type="RefSeq" id="WP_084067436.1">
    <property type="nucleotide sequence ID" value="NZ_FWXY01000004.1"/>
</dbReference>
<dbReference type="EMBL" id="FWXY01000004">
    <property type="protein sequence ID" value="SMC55000.1"/>
    <property type="molecule type" value="Genomic_DNA"/>
</dbReference>
<sequence>MSKCISCSAPLPPNAIVCEYCGTRNDTDLAGIHTYTTHELESARTCPRCNLAMKTIDLKLNGKFYIERCQQCMGLFFDPGELEVLLKASVKNVFHINRKKLDRINATMAKKSPSVNYVKCPECHKIMNRMNFGSRSGVIVDRCTEHGVWLDGGELRHLFEWMKAGGEILDQEAREKQIRKKEKEQMATTKKDAPLHTGGLHIYDNEFAPGDTDLFQVVQGVVRWFMK</sequence>
<accession>A0A1W2A2X8</accession>
<keyword evidence="2" id="KW-0863">Zinc-finger</keyword>
<dbReference type="AlphaFoldDB" id="A0A1W2A2X8"/>
<feature type="domain" description="Transcription factor zinc-finger" evidence="1">
    <location>
        <begin position="119"/>
        <end position="159"/>
    </location>
</feature>
<evidence type="ECO:0000313" key="3">
    <source>
        <dbReference type="Proteomes" id="UP000192418"/>
    </source>
</evidence>
<evidence type="ECO:0000313" key="2">
    <source>
        <dbReference type="EMBL" id="SMC55000.1"/>
    </source>
</evidence>
<gene>
    <name evidence="2" type="ORF">SAMN02746065_10455</name>
</gene>
<protein>
    <submittedName>
        <fullName evidence="2">Transcription factor zinc-finger</fullName>
    </submittedName>
</protein>
<organism evidence="2 3">
    <name type="scientific">Desulfocicer vacuolatum DSM 3385</name>
    <dbReference type="NCBI Taxonomy" id="1121400"/>
    <lineage>
        <taxon>Bacteria</taxon>
        <taxon>Pseudomonadati</taxon>
        <taxon>Thermodesulfobacteriota</taxon>
        <taxon>Desulfobacteria</taxon>
        <taxon>Desulfobacterales</taxon>
        <taxon>Desulfobacteraceae</taxon>
        <taxon>Desulfocicer</taxon>
    </lineage>
</organism>
<dbReference type="Proteomes" id="UP000192418">
    <property type="component" value="Unassembled WGS sequence"/>
</dbReference>